<dbReference type="Gene3D" id="3.90.960.10">
    <property type="entry name" value="YbaK/aminoacyl-tRNA synthetase-associated domain"/>
    <property type="match status" value="1"/>
</dbReference>
<organism evidence="2 3">
    <name type="scientific">Ornithinimicrobium avium</name>
    <dbReference type="NCBI Taxonomy" id="2283195"/>
    <lineage>
        <taxon>Bacteria</taxon>
        <taxon>Bacillati</taxon>
        <taxon>Actinomycetota</taxon>
        <taxon>Actinomycetes</taxon>
        <taxon>Micrococcales</taxon>
        <taxon>Ornithinimicrobiaceae</taxon>
        <taxon>Ornithinimicrobium</taxon>
    </lineage>
</organism>
<evidence type="ECO:0000259" key="1">
    <source>
        <dbReference type="Pfam" id="PF04073"/>
    </source>
</evidence>
<dbReference type="OrthoDB" id="9796920at2"/>
<evidence type="ECO:0000313" key="3">
    <source>
        <dbReference type="Proteomes" id="UP000253790"/>
    </source>
</evidence>
<feature type="domain" description="YbaK/aminoacyl-tRNA synthetase-associated" evidence="1">
    <location>
        <begin position="19"/>
        <end position="138"/>
    </location>
</feature>
<proteinExistence type="predicted"/>
<dbReference type="GO" id="GO:0002161">
    <property type="term" value="F:aminoacyl-tRNA deacylase activity"/>
    <property type="evidence" value="ECO:0007669"/>
    <property type="project" value="InterPro"/>
</dbReference>
<reference evidence="2 3" key="1">
    <citation type="submission" date="2018-07" db="EMBL/GenBank/DDBJ databases">
        <title>Complete genome sequencing of Ornithinimicrobium sp. AMA3305.</title>
        <authorList>
            <person name="Bae J.-W."/>
        </authorList>
    </citation>
    <scope>NUCLEOTIDE SEQUENCE [LARGE SCALE GENOMIC DNA]</scope>
    <source>
        <strain evidence="2 3">AMA3305</strain>
    </source>
</reference>
<sequence length="156" mass="16280">MQQLVGSDAPGVEVVEIDPDLADTVVLVEASGMDMADMANCIVVAGRRAGEERVCAALVLGTTRADVNTTVRKRLDVRKCSFMPMDDAVERTGMEYGGITPVGLPAGWPVLVDSRVVARDAIVIGSGVRRSKLRLPGALAALLPGAEVVDGLAVPL</sequence>
<dbReference type="Proteomes" id="UP000253790">
    <property type="component" value="Chromosome"/>
</dbReference>
<protein>
    <recommendedName>
        <fullName evidence="1">YbaK/aminoacyl-tRNA synthetase-associated domain-containing protein</fullName>
    </recommendedName>
</protein>
<dbReference type="SUPFAM" id="SSF55826">
    <property type="entry name" value="YbaK/ProRS associated domain"/>
    <property type="match status" value="1"/>
</dbReference>
<dbReference type="AlphaFoldDB" id="A0A345NS47"/>
<dbReference type="EMBL" id="CP031229">
    <property type="protein sequence ID" value="AXH97855.1"/>
    <property type="molecule type" value="Genomic_DNA"/>
</dbReference>
<dbReference type="InterPro" id="IPR036754">
    <property type="entry name" value="YbaK/aa-tRNA-synt-asso_dom_sf"/>
</dbReference>
<gene>
    <name evidence="2" type="ORF">DV701_02525</name>
</gene>
<accession>A0A345NS47</accession>
<dbReference type="KEGG" id="orn:DV701_02525"/>
<dbReference type="Pfam" id="PF04073">
    <property type="entry name" value="tRNA_edit"/>
    <property type="match status" value="1"/>
</dbReference>
<dbReference type="InterPro" id="IPR007214">
    <property type="entry name" value="YbaK/aa-tRNA-synth-assoc-dom"/>
</dbReference>
<keyword evidence="3" id="KW-1185">Reference proteome</keyword>
<name>A0A345NS47_9MICO</name>
<evidence type="ECO:0000313" key="2">
    <source>
        <dbReference type="EMBL" id="AXH97855.1"/>
    </source>
</evidence>